<sequence>MKFGKYLEARQLELPEYNGHFINYKQLKKLIKQLSTNIIDNNENINFVKNSTNDDVLMANTNEHLNDQIEEEHIFSVSLSDKEKQISENIPIGISSLINQFEQDKQVNAPVYVILQTNKAHFFFKLERELEKVNDFYQEKENYFKSMLDILQKKFLEYKTKGRLTSKSSSSYKYLFESLKRFQKEIDHLTQFIDLNRTGFGKVLKKWDKRSHSHTKDFYLATVVSIQPIFTHSTDVALMTDLSTSLLLQLEEIREQAKFQGSDGDDDLTSKLQPMGIEYENNKYFLANSAIFGNTRVPSGSVNNSGNSPLEFNSYINKPEEFIVSIELEIDGWSKEIESISQLKDLEPRLKMLKDFPLKVVHFIRTYKTALNTSENILNSLVTRSLTKLCFLCVGNEKITDQCLQTFFNACNSLKNSRVDLLLLDNEDSYIFNKRNFFHEAAACKIQNRSFVFNAAIDLLYDNEMFLNYLLSQDVTGRTPLHYACELKKVQIVVRTIQLITQQREKLLPLLKIIDKSSNTPLLVAIKNNNEPIVDHLLKTFPDLEYHNDSSIAESKQLSPLNVACANTNYFIIKTVLENMFKDSKDISQYTDNQGYKPLHLSCENGADASILKLLCSYGCNPNEFDVVNKWTPLVYAVANDHKHTVISLINDCGCDISIGDSKKLTPLFYACWQGSVDMLNILLNKYKQDTRENNLKNSSQVSEGISRISNIANNKTSSSLNIPDVIAPPKPVKSGLLKPEATAFNLEDLENFKIGDSENIPDLRLPPPFIPLKKYGHNFLEKKFFLKLHFGADLSSIILNSEQTDTISLSNFGRITLTSNANDLISKNISLPIESSCNFNKRPSIAQTYTSSGTLRKNSLPNNAEQKTNNYAIKDLLSLGDSVDEAIFQLNDLDNCQIDIEIYPISGTKMIAKTVITYETIRNSMNQATNDGFIAIPLLDSRLKLMGQLCFDFHIISPFDNQLISLDVSQFETYWKSATNNESSSDGETTLTSSLSGEYLSLLVTLLNDGTIVVAPRLTVDVMGSRLLLLDLNKEQLEIFTQKKLDDVDELIQDFSCVGDYIQKNYLTLDALLKILPSNVKIDIKVCFPTSDEIRNVPVKVESPKVNIDTFVDDILNTVLAFVRITCGGSTKRIVFSSSNHMICSILNWKQPVFPVIFNMNGIILNKDYEFEMESQNHLLTQSIDKELFDSSGGFNYQSVKEVVNFSKNNNLLGVIIPTHLLLLCKELINEIKGYGLLIISGGISQSNADAQTEIKDDPLINGYKTNQYLVFKKENQRDNSKHNSNSLNFDFV</sequence>
<evidence type="ECO:0000256" key="1">
    <source>
        <dbReference type="ARBA" id="ARBA00022737"/>
    </source>
</evidence>
<dbReference type="InterPro" id="IPR030395">
    <property type="entry name" value="GP_PDE_dom"/>
</dbReference>
<dbReference type="OrthoDB" id="1577640at2759"/>
<reference evidence="7" key="1">
    <citation type="journal article" date="2016" name="Proc. Natl. Acad. Sci. U.S.A.">
        <title>Comparative genomics of biotechnologically important yeasts.</title>
        <authorList>
            <person name="Riley R."/>
            <person name="Haridas S."/>
            <person name="Wolfe K.H."/>
            <person name="Lopes M.R."/>
            <person name="Hittinger C.T."/>
            <person name="Goeker M."/>
            <person name="Salamov A.A."/>
            <person name="Wisecaver J.H."/>
            <person name="Long T.M."/>
            <person name="Calvey C.H."/>
            <person name="Aerts A.L."/>
            <person name="Barry K.W."/>
            <person name="Choi C."/>
            <person name="Clum A."/>
            <person name="Coughlan A.Y."/>
            <person name="Deshpande S."/>
            <person name="Douglass A.P."/>
            <person name="Hanson S.J."/>
            <person name="Klenk H.-P."/>
            <person name="LaButti K.M."/>
            <person name="Lapidus A."/>
            <person name="Lindquist E.A."/>
            <person name="Lipzen A.M."/>
            <person name="Meier-Kolthoff J.P."/>
            <person name="Ohm R.A."/>
            <person name="Otillar R.P."/>
            <person name="Pangilinan J.L."/>
            <person name="Peng Y."/>
            <person name="Rokas A."/>
            <person name="Rosa C.A."/>
            <person name="Scheuner C."/>
            <person name="Sibirny A.A."/>
            <person name="Slot J.C."/>
            <person name="Stielow J.B."/>
            <person name="Sun H."/>
            <person name="Kurtzman C.P."/>
            <person name="Blackwell M."/>
            <person name="Grigoriev I.V."/>
            <person name="Jeffries T.W."/>
        </authorList>
    </citation>
    <scope>NUCLEOTIDE SEQUENCE [LARGE SCALE GENOMIC DNA]</scope>
    <source>
        <strain evidence="7">NRRL Y-1626</strain>
    </source>
</reference>
<keyword evidence="1" id="KW-0677">Repeat</keyword>
<comment type="caution">
    <text evidence="6">The sequence shown here is derived from an EMBL/GenBank/DDBJ whole genome shotgun (WGS) entry which is preliminary data.</text>
</comment>
<keyword evidence="2 3" id="KW-0040">ANK repeat</keyword>
<dbReference type="InterPro" id="IPR004331">
    <property type="entry name" value="SPX_dom"/>
</dbReference>
<gene>
    <name evidence="6" type="ORF">HANVADRAFT_52009</name>
</gene>
<evidence type="ECO:0000313" key="6">
    <source>
        <dbReference type="EMBL" id="OBA27914.1"/>
    </source>
</evidence>
<evidence type="ECO:0000256" key="2">
    <source>
        <dbReference type="ARBA" id="ARBA00023043"/>
    </source>
</evidence>
<dbReference type="Pfam" id="PF12796">
    <property type="entry name" value="Ank_2"/>
    <property type="match status" value="2"/>
</dbReference>
<feature type="domain" description="SPX" evidence="4">
    <location>
        <begin position="1"/>
        <end position="221"/>
    </location>
</feature>
<dbReference type="Pfam" id="PF25329">
    <property type="entry name" value="C2_GDE1"/>
    <property type="match status" value="1"/>
</dbReference>
<dbReference type="InterPro" id="IPR036770">
    <property type="entry name" value="Ankyrin_rpt-contain_sf"/>
</dbReference>
<dbReference type="InterPro" id="IPR017946">
    <property type="entry name" value="PLC-like_Pdiesterase_TIM-brl"/>
</dbReference>
<dbReference type="PANTHER" id="PTHR24198">
    <property type="entry name" value="ANKYRIN REPEAT AND PROTEIN KINASE DOMAIN-CONTAINING PROTEIN"/>
    <property type="match status" value="1"/>
</dbReference>
<dbReference type="PROSITE" id="PS50088">
    <property type="entry name" value="ANK_REPEAT"/>
    <property type="match status" value="1"/>
</dbReference>
<dbReference type="Gene3D" id="3.20.20.190">
    <property type="entry name" value="Phosphatidylinositol (PI) phosphodiesterase"/>
    <property type="match status" value="1"/>
</dbReference>
<accession>A0A1B7TGQ8</accession>
<evidence type="ECO:0000259" key="4">
    <source>
        <dbReference type="PROSITE" id="PS51382"/>
    </source>
</evidence>
<dbReference type="GO" id="GO:0006629">
    <property type="term" value="P:lipid metabolic process"/>
    <property type="evidence" value="ECO:0007669"/>
    <property type="project" value="InterPro"/>
</dbReference>
<evidence type="ECO:0000313" key="7">
    <source>
        <dbReference type="Proteomes" id="UP000092321"/>
    </source>
</evidence>
<organism evidence="6 7">
    <name type="scientific">Hanseniaspora valbyensis NRRL Y-1626</name>
    <dbReference type="NCBI Taxonomy" id="766949"/>
    <lineage>
        <taxon>Eukaryota</taxon>
        <taxon>Fungi</taxon>
        <taxon>Dikarya</taxon>
        <taxon>Ascomycota</taxon>
        <taxon>Saccharomycotina</taxon>
        <taxon>Saccharomycetes</taxon>
        <taxon>Saccharomycodales</taxon>
        <taxon>Saccharomycodaceae</taxon>
        <taxon>Hanseniaspora</taxon>
    </lineage>
</organism>
<dbReference type="InterPro" id="IPR057506">
    <property type="entry name" value="C2_GPCPD1"/>
</dbReference>
<name>A0A1B7TGQ8_9ASCO</name>
<proteinExistence type="predicted"/>
<evidence type="ECO:0000259" key="5">
    <source>
        <dbReference type="PROSITE" id="PS51704"/>
    </source>
</evidence>
<dbReference type="PANTHER" id="PTHR24198:SF165">
    <property type="entry name" value="ANKYRIN REPEAT-CONTAINING PROTEIN-RELATED"/>
    <property type="match status" value="1"/>
</dbReference>
<dbReference type="SMART" id="SM00248">
    <property type="entry name" value="ANK"/>
    <property type="match status" value="7"/>
</dbReference>
<evidence type="ECO:0000256" key="3">
    <source>
        <dbReference type="PROSITE-ProRule" id="PRU00023"/>
    </source>
</evidence>
<dbReference type="Pfam" id="PF03105">
    <property type="entry name" value="SPX"/>
    <property type="match status" value="2"/>
</dbReference>
<protein>
    <submittedName>
        <fullName evidence="6">SPX-domain-containing protein</fullName>
    </submittedName>
</protein>
<dbReference type="SUPFAM" id="SSF48403">
    <property type="entry name" value="Ankyrin repeat"/>
    <property type="match status" value="1"/>
</dbReference>
<feature type="repeat" description="ANK" evidence="3">
    <location>
        <begin position="594"/>
        <end position="627"/>
    </location>
</feature>
<dbReference type="PROSITE" id="PS51704">
    <property type="entry name" value="GP_PDE"/>
    <property type="match status" value="1"/>
</dbReference>
<dbReference type="Gene3D" id="1.25.40.20">
    <property type="entry name" value="Ankyrin repeat-containing domain"/>
    <property type="match status" value="1"/>
</dbReference>
<dbReference type="GO" id="GO:0008081">
    <property type="term" value="F:phosphoric diester hydrolase activity"/>
    <property type="evidence" value="ECO:0007669"/>
    <property type="project" value="InterPro"/>
</dbReference>
<dbReference type="CDD" id="cd14483">
    <property type="entry name" value="SPX_PHO81_NUC-2_like"/>
    <property type="match status" value="1"/>
</dbReference>
<dbReference type="EMBL" id="LXPE01000006">
    <property type="protein sequence ID" value="OBA27914.1"/>
    <property type="molecule type" value="Genomic_DNA"/>
</dbReference>
<keyword evidence="7" id="KW-1185">Reference proteome</keyword>
<feature type="domain" description="GP-PDE" evidence="5">
    <location>
        <begin position="969"/>
        <end position="1277"/>
    </location>
</feature>
<dbReference type="InterPro" id="IPR002110">
    <property type="entry name" value="Ankyrin_rpt"/>
</dbReference>
<dbReference type="Proteomes" id="UP000092321">
    <property type="component" value="Unassembled WGS sequence"/>
</dbReference>
<dbReference type="PROSITE" id="PS51382">
    <property type="entry name" value="SPX"/>
    <property type="match status" value="1"/>
</dbReference>